<protein>
    <submittedName>
        <fullName evidence="2">Uncharacterized protein</fullName>
    </submittedName>
</protein>
<reference evidence="2" key="1">
    <citation type="journal article" date="2020" name="Fungal Divers.">
        <title>Resolving the Mortierellaceae phylogeny through synthesis of multi-gene phylogenetics and phylogenomics.</title>
        <authorList>
            <person name="Vandepol N."/>
            <person name="Liber J."/>
            <person name="Desiro A."/>
            <person name="Na H."/>
            <person name="Kennedy M."/>
            <person name="Barry K."/>
            <person name="Grigoriev I.V."/>
            <person name="Miller A.N."/>
            <person name="O'Donnell K."/>
            <person name="Stajich J.E."/>
            <person name="Bonito G."/>
        </authorList>
    </citation>
    <scope>NUCLEOTIDE SEQUENCE</scope>
    <source>
        <strain evidence="2">CK1249</strain>
    </source>
</reference>
<organism evidence="2 3">
    <name type="scientific">Mortierella alpina</name>
    <name type="common">Oleaginous fungus</name>
    <name type="synonym">Mortierella renispora</name>
    <dbReference type="NCBI Taxonomy" id="64518"/>
    <lineage>
        <taxon>Eukaryota</taxon>
        <taxon>Fungi</taxon>
        <taxon>Fungi incertae sedis</taxon>
        <taxon>Mucoromycota</taxon>
        <taxon>Mortierellomycotina</taxon>
        <taxon>Mortierellomycetes</taxon>
        <taxon>Mortierellales</taxon>
        <taxon>Mortierellaceae</taxon>
        <taxon>Mortierella</taxon>
    </lineage>
</organism>
<feature type="non-terminal residue" evidence="2">
    <location>
        <position position="1"/>
    </location>
</feature>
<dbReference type="AlphaFoldDB" id="A0A9P6LXP3"/>
<sequence length="61" mass="6315">TNDATSAAPAAPTGPATIEKRQLPQILESVPTDLSPEGVEAWIKGMVNKIAQDQGGVAPYI</sequence>
<evidence type="ECO:0000313" key="3">
    <source>
        <dbReference type="Proteomes" id="UP000738359"/>
    </source>
</evidence>
<proteinExistence type="predicted"/>
<gene>
    <name evidence="2" type="ORF">BGZ70_001720</name>
</gene>
<name>A0A9P6LXP3_MORAP</name>
<evidence type="ECO:0000313" key="2">
    <source>
        <dbReference type="EMBL" id="KAF9949524.1"/>
    </source>
</evidence>
<comment type="caution">
    <text evidence="2">The sequence shown here is derived from an EMBL/GenBank/DDBJ whole genome shotgun (WGS) entry which is preliminary data.</text>
</comment>
<dbReference type="Proteomes" id="UP000738359">
    <property type="component" value="Unassembled WGS sequence"/>
</dbReference>
<accession>A0A9P6LXP3</accession>
<keyword evidence="3" id="KW-1185">Reference proteome</keyword>
<dbReference type="EMBL" id="JAAAHY010001399">
    <property type="protein sequence ID" value="KAF9949524.1"/>
    <property type="molecule type" value="Genomic_DNA"/>
</dbReference>
<feature type="region of interest" description="Disordered" evidence="1">
    <location>
        <begin position="1"/>
        <end position="23"/>
    </location>
</feature>
<feature type="compositionally biased region" description="Low complexity" evidence="1">
    <location>
        <begin position="1"/>
        <end position="17"/>
    </location>
</feature>
<evidence type="ECO:0000256" key="1">
    <source>
        <dbReference type="SAM" id="MobiDB-lite"/>
    </source>
</evidence>